<dbReference type="Pfam" id="PF26557">
    <property type="entry name" value="Cullin_AB"/>
    <property type="match status" value="1"/>
</dbReference>
<organism evidence="9">
    <name type="scientific">Castor canadensis</name>
    <name type="common">American beaver</name>
    <dbReference type="NCBI Taxonomy" id="51338"/>
    <lineage>
        <taxon>Eukaryota</taxon>
        <taxon>Metazoa</taxon>
        <taxon>Chordata</taxon>
        <taxon>Craniata</taxon>
        <taxon>Vertebrata</taxon>
        <taxon>Euteleostomi</taxon>
        <taxon>Mammalia</taxon>
        <taxon>Eutheria</taxon>
        <taxon>Euarchontoglires</taxon>
        <taxon>Glires</taxon>
        <taxon>Rodentia</taxon>
        <taxon>Castorimorpha</taxon>
        <taxon>Castoridae</taxon>
        <taxon>Castor</taxon>
    </lineage>
</organism>
<evidence type="ECO:0000256" key="5">
    <source>
        <dbReference type="ARBA" id="ARBA00022843"/>
    </source>
</evidence>
<dbReference type="InterPro" id="IPR019559">
    <property type="entry name" value="Cullin_neddylation_domain"/>
</dbReference>
<comment type="similarity">
    <text evidence="2 6 7">Belongs to the cullin family.</text>
</comment>
<dbReference type="FunFam" id="1.10.10.10:FF:000432">
    <property type="entry name" value="Cullin 2"/>
    <property type="match status" value="1"/>
</dbReference>
<dbReference type="GO" id="GO:0031461">
    <property type="term" value="C:cullin-RING ubiquitin ligase complex"/>
    <property type="evidence" value="ECO:0007669"/>
    <property type="project" value="InterPro"/>
</dbReference>
<dbReference type="FunFam" id="3.30.230.130:FF:000003">
    <property type="entry name" value="Cullin 2"/>
    <property type="match status" value="1"/>
</dbReference>
<dbReference type="InterPro" id="IPR036390">
    <property type="entry name" value="WH_DNA-bd_sf"/>
</dbReference>
<evidence type="ECO:0000256" key="7">
    <source>
        <dbReference type="RuleBase" id="RU003829"/>
    </source>
</evidence>
<dbReference type="Pfam" id="PF10557">
    <property type="entry name" value="Cullin_Nedd8"/>
    <property type="match status" value="1"/>
</dbReference>
<dbReference type="InterPro" id="IPR016159">
    <property type="entry name" value="Cullin_repeat-like_dom_sf"/>
</dbReference>
<proteinExistence type="inferred from homology"/>
<dbReference type="Gene3D" id="1.10.10.10">
    <property type="entry name" value="Winged helix-like DNA-binding domain superfamily/Winged helix DNA-binding domain"/>
    <property type="match status" value="1"/>
</dbReference>
<dbReference type="FunFam" id="1.20.1310.10:FF:000012">
    <property type="entry name" value="Cullin 2"/>
    <property type="match status" value="1"/>
</dbReference>
<dbReference type="InterPro" id="IPR036388">
    <property type="entry name" value="WH-like_DNA-bd_sf"/>
</dbReference>
<dbReference type="GO" id="GO:0031625">
    <property type="term" value="F:ubiquitin protein ligase binding"/>
    <property type="evidence" value="ECO:0007669"/>
    <property type="project" value="InterPro"/>
</dbReference>
<accession>A0A8C0WD48</accession>
<dbReference type="Pfam" id="PF00888">
    <property type="entry name" value="Cullin"/>
    <property type="match status" value="1"/>
</dbReference>
<gene>
    <name evidence="9" type="primary">Cul2</name>
</gene>
<dbReference type="SUPFAM" id="SSF74788">
    <property type="entry name" value="Cullin repeat-like"/>
    <property type="match status" value="1"/>
</dbReference>
<dbReference type="AlphaFoldDB" id="A0A8C0WD48"/>
<keyword evidence="4" id="KW-0833">Ubl conjugation pathway</keyword>
<dbReference type="Ensembl" id="ENSCCNT00000011751.1">
    <property type="protein sequence ID" value="ENSCCNP00000008920.1"/>
    <property type="gene ID" value="ENSCCNG00000009073.1"/>
</dbReference>
<dbReference type="SUPFAM" id="SSF75632">
    <property type="entry name" value="Cullin homology domain"/>
    <property type="match status" value="1"/>
</dbReference>
<evidence type="ECO:0000313" key="9">
    <source>
        <dbReference type="Ensembl" id="ENSCCNP00000008920.1"/>
    </source>
</evidence>
<dbReference type="Gene3D" id="3.30.230.130">
    <property type="entry name" value="Cullin, Chain C, Domain 2"/>
    <property type="match status" value="1"/>
</dbReference>
<dbReference type="SUPFAM" id="SSF46785">
    <property type="entry name" value="Winged helix' DNA-binding domain"/>
    <property type="match status" value="1"/>
</dbReference>
<dbReference type="InterPro" id="IPR016157">
    <property type="entry name" value="Cullin_CS"/>
</dbReference>
<evidence type="ECO:0000256" key="4">
    <source>
        <dbReference type="ARBA" id="ARBA00022786"/>
    </source>
</evidence>
<dbReference type="FunFam" id="1.20.1310.10:FF:000018">
    <property type="entry name" value="Cullin 2"/>
    <property type="match status" value="1"/>
</dbReference>
<keyword evidence="3" id="KW-1017">Isopeptide bond</keyword>
<comment type="pathway">
    <text evidence="1">Protein modification; protein ubiquitination.</text>
</comment>
<dbReference type="FunFam" id="1.20.1310.10:FF:000022">
    <property type="entry name" value="Cullin-2 isoform 2"/>
    <property type="match status" value="1"/>
</dbReference>
<dbReference type="InterPro" id="IPR045093">
    <property type="entry name" value="Cullin"/>
</dbReference>
<evidence type="ECO:0000256" key="6">
    <source>
        <dbReference type="PROSITE-ProRule" id="PRU00330"/>
    </source>
</evidence>
<evidence type="ECO:0000256" key="1">
    <source>
        <dbReference type="ARBA" id="ARBA00004906"/>
    </source>
</evidence>
<dbReference type="UniPathway" id="UPA00143"/>
<protein>
    <recommendedName>
        <fullName evidence="8">Cullin family profile domain-containing protein</fullName>
    </recommendedName>
</protein>
<dbReference type="GO" id="GO:0016567">
    <property type="term" value="P:protein ubiquitination"/>
    <property type="evidence" value="ECO:0007669"/>
    <property type="project" value="UniProtKB-UniPathway"/>
</dbReference>
<dbReference type="Gene3D" id="1.20.1310.10">
    <property type="entry name" value="Cullin Repeats"/>
    <property type="match status" value="4"/>
</dbReference>
<dbReference type="FunFam" id="1.20.1310.10:FF:000016">
    <property type="entry name" value="Cullin 2"/>
    <property type="match status" value="1"/>
</dbReference>
<dbReference type="SMART" id="SM00182">
    <property type="entry name" value="CULLIN"/>
    <property type="match status" value="1"/>
</dbReference>
<dbReference type="GO" id="GO:0006511">
    <property type="term" value="P:ubiquitin-dependent protein catabolic process"/>
    <property type="evidence" value="ECO:0007669"/>
    <property type="project" value="InterPro"/>
</dbReference>
<dbReference type="PANTHER" id="PTHR11932">
    <property type="entry name" value="CULLIN"/>
    <property type="match status" value="1"/>
</dbReference>
<evidence type="ECO:0000256" key="2">
    <source>
        <dbReference type="ARBA" id="ARBA00006019"/>
    </source>
</evidence>
<dbReference type="InterPro" id="IPR036317">
    <property type="entry name" value="Cullin_homology_sf"/>
</dbReference>
<dbReference type="PROSITE" id="PS01256">
    <property type="entry name" value="CULLIN_1"/>
    <property type="match status" value="1"/>
</dbReference>
<dbReference type="InterPro" id="IPR059120">
    <property type="entry name" value="Cullin-like_AB"/>
</dbReference>
<feature type="domain" description="Cullin family profile" evidence="8">
    <location>
        <begin position="382"/>
        <end position="614"/>
    </location>
</feature>
<evidence type="ECO:0000259" key="8">
    <source>
        <dbReference type="PROSITE" id="PS50069"/>
    </source>
</evidence>
<dbReference type="SMART" id="SM00884">
    <property type="entry name" value="Cullin_Nedd8"/>
    <property type="match status" value="1"/>
</dbReference>
<dbReference type="InterPro" id="IPR001373">
    <property type="entry name" value="Cullin_N"/>
</dbReference>
<keyword evidence="5" id="KW-0832">Ubl conjugation</keyword>
<dbReference type="InterPro" id="IPR016158">
    <property type="entry name" value="Cullin_homology"/>
</dbReference>
<name>A0A8C0WD48_CASCN</name>
<reference evidence="9" key="1">
    <citation type="submission" date="2023-09" db="UniProtKB">
        <authorList>
            <consortium name="Ensembl"/>
        </authorList>
    </citation>
    <scope>IDENTIFICATION</scope>
</reference>
<dbReference type="PROSITE" id="PS50069">
    <property type="entry name" value="CULLIN_2"/>
    <property type="match status" value="1"/>
</dbReference>
<evidence type="ECO:0000256" key="3">
    <source>
        <dbReference type="ARBA" id="ARBA00022499"/>
    </source>
</evidence>
<sequence length="702" mass="81905">MSLKPRVVDFDETWNKLLTTIKAVVMLEYVERATWNDRFSDIYALCVAYPEPLGERLYTETKIFLENHVRHLHKRVLESEEQVLVMYHRYWEEYTEPGADYWYLNTQFIKKNKLTEADLQYGYGGVDMNEPLMEIGELALDMWRKLMVEPLQTILIRMLLREIKNDRGGEDPNQKVIHGVINSFVHVEQYKKKFPLKFYQEIFESPFLTETGEYYKQEASNLLQESNCSQYMEKVLGRLKDEEIRCRKYLHPSSYTKVIHECQQRMVADHLQFLHAECHNIIRQEKKNDMANMYVLLRAVSTGLPHMIQELQNHIHDEGLRATSNLTQENMPTLFVESVLEVHGKFVQLINTVLNGDQHFMSALDKALTSVVNYREPKSVCKAPELLAKYCDNLLKKSAKGMTENEVEDKLTSFITVFKYIDDKDVFQKFYARMLAKRLIHGLSMSMDSEEAMINKLKQACGYEFTSKLHRMYTDMSVSADLNNKFNNFIRNQDTVIDLGISFQIYVLQAGAWPLTQAPSSTFAIPQELEKSVQMFELFYSQHFSGRKLTWLHYLCTGEVKMNYLGKPYVAMVTTYQMAVLLAFNNSETVSYKELQDSTQMNEKELTKTIKSLLDVKMINHDSEKEDIDAESSFSLNMNFSSKRTKFKITTSMQKDTPQVISQSRARFNPSISMIKKCIEVLIDKQYIERSQASADEYSYVA</sequence>